<dbReference type="EMBL" id="BAIR01000008">
    <property type="protein sequence ID" value="GAE18462.1"/>
    <property type="molecule type" value="Genomic_DNA"/>
</dbReference>
<comment type="subcellular location">
    <subcellularLocation>
        <location evidence="1">Cell outer membrane</location>
    </subcellularLocation>
</comment>
<evidence type="ECO:0000256" key="1">
    <source>
        <dbReference type="ARBA" id="ARBA00004442"/>
    </source>
</evidence>
<feature type="domain" description="RagB/SusD" evidence="7">
    <location>
        <begin position="288"/>
        <end position="574"/>
    </location>
</feature>
<keyword evidence="3 6" id="KW-0732">Signal</keyword>
<protein>
    <submittedName>
        <fullName evidence="9">Putative outer membrane protein</fullName>
    </submittedName>
</protein>
<dbReference type="Proteomes" id="UP000018842">
    <property type="component" value="Unassembled WGS sequence"/>
</dbReference>
<feature type="domain" description="SusD-like N-terminal" evidence="8">
    <location>
        <begin position="22"/>
        <end position="216"/>
    </location>
</feature>
<dbReference type="InterPro" id="IPR011990">
    <property type="entry name" value="TPR-like_helical_dom_sf"/>
</dbReference>
<evidence type="ECO:0000259" key="7">
    <source>
        <dbReference type="Pfam" id="PF07980"/>
    </source>
</evidence>
<evidence type="ECO:0000313" key="9">
    <source>
        <dbReference type="EMBL" id="GAE18462.1"/>
    </source>
</evidence>
<dbReference type="Gene3D" id="1.25.40.390">
    <property type="match status" value="1"/>
</dbReference>
<dbReference type="InterPro" id="IPR033985">
    <property type="entry name" value="SusD-like_N"/>
</dbReference>
<dbReference type="RefSeq" id="WP_027324911.1">
    <property type="nucleotide sequence ID" value="NZ_ATZH01000017.1"/>
</dbReference>
<organism evidence="9 10">
    <name type="scientific">Bacteroides pyogenes DSM 20611 = JCM 6294</name>
    <dbReference type="NCBI Taxonomy" id="1121100"/>
    <lineage>
        <taxon>Bacteria</taxon>
        <taxon>Pseudomonadati</taxon>
        <taxon>Bacteroidota</taxon>
        <taxon>Bacteroidia</taxon>
        <taxon>Bacteroidales</taxon>
        <taxon>Bacteroidaceae</taxon>
        <taxon>Bacteroides</taxon>
    </lineage>
</organism>
<evidence type="ECO:0000259" key="8">
    <source>
        <dbReference type="Pfam" id="PF14322"/>
    </source>
</evidence>
<dbReference type="GO" id="GO:0009279">
    <property type="term" value="C:cell outer membrane"/>
    <property type="evidence" value="ECO:0007669"/>
    <property type="project" value="UniProtKB-SubCell"/>
</dbReference>
<dbReference type="SUPFAM" id="SSF48452">
    <property type="entry name" value="TPR-like"/>
    <property type="match status" value="1"/>
</dbReference>
<dbReference type="AlphaFoldDB" id="W4PFC3"/>
<evidence type="ECO:0000313" key="10">
    <source>
        <dbReference type="Proteomes" id="UP000018842"/>
    </source>
</evidence>
<keyword evidence="4" id="KW-0472">Membrane</keyword>
<evidence type="ECO:0000256" key="4">
    <source>
        <dbReference type="ARBA" id="ARBA00023136"/>
    </source>
</evidence>
<reference evidence="10" key="1">
    <citation type="journal article" date="2014" name="Genome">
        <title>Draft Genome Sequences of Three Strains of Bacteroides pyogenes Isolated from a Cat and Swine.</title>
        <authorList>
            <person name="Sakamoto M."/>
            <person name="Oshima K."/>
            <person name="Suda W."/>
            <person name="Kitamura K."/>
            <person name="Iida T."/>
            <person name="Hattori M."/>
            <person name="Ohkuma M."/>
        </authorList>
    </citation>
    <scope>NUCLEOTIDE SEQUENCE [LARGE SCALE GENOMIC DNA]</scope>
    <source>
        <strain evidence="10">JCM 6294</strain>
    </source>
</reference>
<comment type="caution">
    <text evidence="9">The sequence shown here is derived from an EMBL/GenBank/DDBJ whole genome shotgun (WGS) entry which is preliminary data.</text>
</comment>
<feature type="signal peptide" evidence="6">
    <location>
        <begin position="1"/>
        <end position="21"/>
    </location>
</feature>
<dbReference type="Pfam" id="PF14322">
    <property type="entry name" value="SusD-like_3"/>
    <property type="match status" value="1"/>
</dbReference>
<dbReference type="STRING" id="1121100.GCA_000428105_01406"/>
<dbReference type="eggNOG" id="COG0457">
    <property type="taxonomic scope" value="Bacteria"/>
</dbReference>
<evidence type="ECO:0000256" key="5">
    <source>
        <dbReference type="ARBA" id="ARBA00023237"/>
    </source>
</evidence>
<accession>W4PFC3</accession>
<feature type="chain" id="PRO_5004846437" evidence="6">
    <location>
        <begin position="22"/>
        <end position="576"/>
    </location>
</feature>
<evidence type="ECO:0000256" key="6">
    <source>
        <dbReference type="SAM" id="SignalP"/>
    </source>
</evidence>
<evidence type="ECO:0000256" key="3">
    <source>
        <dbReference type="ARBA" id="ARBA00022729"/>
    </source>
</evidence>
<keyword evidence="5" id="KW-0998">Cell outer membrane</keyword>
<dbReference type="InterPro" id="IPR012944">
    <property type="entry name" value="SusD_RagB_dom"/>
</dbReference>
<dbReference type="Pfam" id="PF07980">
    <property type="entry name" value="SusD_RagB"/>
    <property type="match status" value="1"/>
</dbReference>
<proteinExistence type="inferred from homology"/>
<gene>
    <name evidence="9" type="ORF">JCM6294_1358</name>
</gene>
<sequence length="576" mass="66695">MKRYSCIGVLLMGLFISSSCSDFLDKYPQDSVTNETYWKNEEQLRAALYPCYNAFDYETLIKWAESTAETVMWGNITSGLSKVSGGKHTYTDGFPFTSYWRNAYEYIYICNNFLDNYNTAKVDQSVKDIYAAEVKVIRAFEYFMLTTFFGDVPWVDHVITADEAYVPRNPREQVIDYVLADLDWAAQKLPAERQLGRNVGRIDRWGALAMKARVALQNERYEVAKATCEEIIKNSPYGLYDYAKLYQDEGDVEINPSNNESIIYSLYIKDVRMHNTSREICAPVDYVRFMASKTLVDAFLCIDGKPAKTGLEYYKNDNVVTSDLYTYPEKHYADYFKNRDPRMKMTLYTPGDKWPGGDDGDPDIDKINLIFNLPRFASLSGNNRNGANSYTGFYFKKYSVMSMTGVNKAHNNLNVIRFPEILLTYAEALYKLNGTLTQSEIDNTVNKLRDRVGMHRMNLDELKRWNMDLWTELKRERRIEMTFDGMRYADIIRWKEGELRFGRAITGPSEIVCLNDLGKNPYPDTGLDEFGDVIHEKSTAEGGVRYFDPKKHYLWPVPYEERVKNPLLGQNPGWEE</sequence>
<comment type="similarity">
    <text evidence="2">Belongs to the SusD family.</text>
</comment>
<evidence type="ECO:0000256" key="2">
    <source>
        <dbReference type="ARBA" id="ARBA00006275"/>
    </source>
</evidence>
<name>W4PFC3_9BACE</name>
<dbReference type="PROSITE" id="PS51257">
    <property type="entry name" value="PROKAR_LIPOPROTEIN"/>
    <property type="match status" value="1"/>
</dbReference>